<keyword evidence="4" id="KW-0333">Golgi apparatus</keyword>
<evidence type="ECO:0000256" key="5">
    <source>
        <dbReference type="ARBA" id="ARBA00023054"/>
    </source>
</evidence>
<evidence type="ECO:0000256" key="2">
    <source>
        <dbReference type="ARBA" id="ARBA00022692"/>
    </source>
</evidence>
<dbReference type="GO" id="GO:0031985">
    <property type="term" value="C:Golgi cisterna"/>
    <property type="evidence" value="ECO:0007669"/>
    <property type="project" value="TreeGrafter"/>
</dbReference>
<evidence type="ECO:0000256" key="4">
    <source>
        <dbReference type="ARBA" id="ARBA00023034"/>
    </source>
</evidence>
<dbReference type="PANTHER" id="PTHR13815:SF7">
    <property type="entry name" value="GOLGIN SUBFAMILY A MEMBER 5"/>
    <property type="match status" value="1"/>
</dbReference>
<keyword evidence="10" id="KW-1185">Reference proteome</keyword>
<organism evidence="9 10">
    <name type="scientific">Trypanosoma equiperdum</name>
    <dbReference type="NCBI Taxonomy" id="5694"/>
    <lineage>
        <taxon>Eukaryota</taxon>
        <taxon>Discoba</taxon>
        <taxon>Euglenozoa</taxon>
        <taxon>Kinetoplastea</taxon>
        <taxon>Metakinetoplastina</taxon>
        <taxon>Trypanosomatida</taxon>
        <taxon>Trypanosomatidae</taxon>
        <taxon>Trypanosoma</taxon>
    </lineage>
</organism>
<feature type="coiled-coil region" evidence="7">
    <location>
        <begin position="359"/>
        <end position="386"/>
    </location>
</feature>
<accession>A0A1G4IJ07</accession>
<evidence type="ECO:0000256" key="3">
    <source>
        <dbReference type="ARBA" id="ARBA00022989"/>
    </source>
</evidence>
<comment type="subcellular location">
    <subcellularLocation>
        <location evidence="1">Golgi apparatus membrane</location>
        <topology evidence="1">Single-pass membrane protein</topology>
    </subcellularLocation>
</comment>
<sequence length="468" mass="51900">MLRGVTALLEAIDERAEQHARQAVERNVEINVSSCSTEGHDPAQQGMLRCNVPDGSVAIDPAGSGVVYLPTFPEPPFPLHGFAAPPHHDDAVAPSLNTWSHIEGNGIATTASALAAVGRDSSSPLTGQKEKQIEALTQMVQRYQAAAEVAKQELLQQSLRVCKLEEALQDTKTELEEHKVKSRLLLEERQRQCEELHALLERRKESVPFYHSDDIPGQAESHVEGVEGVKTEEGDVGDLRNSVTSLQRQREWLEAQVAAGRRETTEFRQRHSAVLQDLEFLKADLKGVQEALDSEVAAHNHSKALLQSRQRELNELRAAVERNGGTFTASGALVALRPDGRKEGDVLLSRQLLEKHKAMETALRDAAEWRRRCERMTNRLEEERTARVSIEAPYPMGEVGEPHSVTFFGEEYNGVVGQFIGKCGHVLDSTALHAARLLRRSSPLRIFTMVYIVCLHVLIVVVPLMLSS</sequence>
<dbReference type="GeneID" id="92378015"/>
<evidence type="ECO:0000313" key="9">
    <source>
        <dbReference type="EMBL" id="SCU72498.1"/>
    </source>
</evidence>
<dbReference type="RefSeq" id="XP_067082989.1">
    <property type="nucleotide sequence ID" value="XM_067226888.1"/>
</dbReference>
<keyword evidence="3 8" id="KW-1133">Transmembrane helix</keyword>
<dbReference type="GO" id="GO:0000301">
    <property type="term" value="P:retrograde transport, vesicle recycling within Golgi"/>
    <property type="evidence" value="ECO:0007669"/>
    <property type="project" value="TreeGrafter"/>
</dbReference>
<dbReference type="Proteomes" id="UP000195570">
    <property type="component" value="Unassembled WGS sequence"/>
</dbReference>
<evidence type="ECO:0000256" key="8">
    <source>
        <dbReference type="SAM" id="Phobius"/>
    </source>
</evidence>
<gene>
    <name evidence="9" type="ORF">TEOVI_000407500</name>
</gene>
<keyword evidence="2 8" id="KW-0812">Transmembrane</keyword>
<evidence type="ECO:0000256" key="1">
    <source>
        <dbReference type="ARBA" id="ARBA00004194"/>
    </source>
</evidence>
<proteinExistence type="predicted"/>
<feature type="coiled-coil region" evidence="7">
    <location>
        <begin position="133"/>
        <end position="188"/>
    </location>
</feature>
<protein>
    <submittedName>
        <fullName evidence="9">Uncharacterized protein</fullName>
    </submittedName>
</protein>
<dbReference type="AlphaFoldDB" id="A0A1G4IJ07"/>
<dbReference type="VEuPathDB" id="TriTrypDB:TEOVI_000407500"/>
<evidence type="ECO:0000256" key="6">
    <source>
        <dbReference type="ARBA" id="ARBA00023136"/>
    </source>
</evidence>
<evidence type="ECO:0000256" key="7">
    <source>
        <dbReference type="SAM" id="Coils"/>
    </source>
</evidence>
<name>A0A1G4IJ07_TRYEQ</name>
<keyword evidence="6 8" id="KW-0472">Membrane</keyword>
<comment type="caution">
    <text evidence="9">The sequence shown here is derived from an EMBL/GenBank/DDBJ whole genome shotgun (WGS) entry which is preliminary data.</text>
</comment>
<keyword evidence="5 7" id="KW-0175">Coiled coil</keyword>
<feature type="transmembrane region" description="Helical" evidence="8">
    <location>
        <begin position="446"/>
        <end position="466"/>
    </location>
</feature>
<reference evidence="9" key="1">
    <citation type="submission" date="2016-09" db="EMBL/GenBank/DDBJ databases">
        <authorList>
            <person name="Hebert L."/>
            <person name="Moumen B."/>
        </authorList>
    </citation>
    <scope>NUCLEOTIDE SEQUENCE [LARGE SCALE GENOMIC DNA]</scope>
    <source>
        <strain evidence="9">OVI</strain>
    </source>
</reference>
<evidence type="ECO:0000313" key="10">
    <source>
        <dbReference type="Proteomes" id="UP000195570"/>
    </source>
</evidence>
<dbReference type="GO" id="GO:0000139">
    <property type="term" value="C:Golgi membrane"/>
    <property type="evidence" value="ECO:0007669"/>
    <property type="project" value="UniProtKB-SubCell"/>
</dbReference>
<dbReference type="InterPro" id="IPR019177">
    <property type="entry name" value="Golgin_subfamily_A_member_5"/>
</dbReference>
<dbReference type="EMBL" id="CZPT02001876">
    <property type="protein sequence ID" value="SCU72498.1"/>
    <property type="molecule type" value="Genomic_DNA"/>
</dbReference>
<dbReference type="PANTHER" id="PTHR13815">
    <property type="entry name" value="GOLGIN-84"/>
    <property type="match status" value="1"/>
</dbReference>
<dbReference type="GO" id="GO:0007030">
    <property type="term" value="P:Golgi organization"/>
    <property type="evidence" value="ECO:0007669"/>
    <property type="project" value="InterPro"/>
</dbReference>